<keyword evidence="1" id="KW-0812">Transmembrane</keyword>
<sequence>MSSELASSTATYSSSQMGVLSQASLMNQFLSFLLKHLPDPGHLYGPDGPASRLFSAFADTTRKEITTAFIGLSVIICLMLGFPILVGYTYKVLCYVTTQTYSWMFGYFSWTTSLVVLAQREKAVARKEVMILQQTQTLQLDVEIALYKRLAGVLERSAATARDRASDFEIEKELFVEELIGDVMFNSPKVSNNSVTFVKKGDDVVAGITGDGEVDGAAGEDDLKMYSDNCFDVASVHKGNGHSDKAKITPITMRTIRPILRIDTNCGLFYTRTSVLEEQLTSFGMIYQSLGSLNERSFLSSIHSMILVRCSRFPSPVAIIRPRPSRSI</sequence>
<gene>
    <name evidence="2" type="ORF">C8J55DRAFT_558067</name>
</gene>
<reference evidence="2" key="2">
    <citation type="journal article" date="2023" name="Proc. Natl. Acad. Sci. U.S.A.">
        <title>A global phylogenomic analysis of the shiitake genus Lentinula.</title>
        <authorList>
            <person name="Sierra-Patev S."/>
            <person name="Min B."/>
            <person name="Naranjo-Ortiz M."/>
            <person name="Looney B."/>
            <person name="Konkel Z."/>
            <person name="Slot J.C."/>
            <person name="Sakamoto Y."/>
            <person name="Steenwyk J.L."/>
            <person name="Rokas A."/>
            <person name="Carro J."/>
            <person name="Camarero S."/>
            <person name="Ferreira P."/>
            <person name="Molpeceres G."/>
            <person name="Ruiz-Duenas F.J."/>
            <person name="Serrano A."/>
            <person name="Henrissat B."/>
            <person name="Drula E."/>
            <person name="Hughes K.W."/>
            <person name="Mata J.L."/>
            <person name="Ishikawa N.K."/>
            <person name="Vargas-Isla R."/>
            <person name="Ushijima S."/>
            <person name="Smith C.A."/>
            <person name="Donoghue J."/>
            <person name="Ahrendt S."/>
            <person name="Andreopoulos W."/>
            <person name="He G."/>
            <person name="LaButti K."/>
            <person name="Lipzen A."/>
            <person name="Ng V."/>
            <person name="Riley R."/>
            <person name="Sandor L."/>
            <person name="Barry K."/>
            <person name="Martinez A.T."/>
            <person name="Xiao Y."/>
            <person name="Gibbons J.G."/>
            <person name="Terashima K."/>
            <person name="Grigoriev I.V."/>
            <person name="Hibbett D."/>
        </authorList>
    </citation>
    <scope>NUCLEOTIDE SEQUENCE</scope>
    <source>
        <strain evidence="2">Sp2 HRB7682 ss15</strain>
    </source>
</reference>
<keyword evidence="1" id="KW-0472">Membrane</keyword>
<keyword evidence="1" id="KW-1133">Transmembrane helix</keyword>
<accession>A0A9W9ARM0</accession>
<proteinExistence type="predicted"/>
<reference evidence="2" key="1">
    <citation type="submission" date="2022-08" db="EMBL/GenBank/DDBJ databases">
        <authorList>
            <consortium name="DOE Joint Genome Institute"/>
            <person name="Min B."/>
            <person name="Riley R."/>
            <person name="Sierra-Patev S."/>
            <person name="Naranjo-Ortiz M."/>
            <person name="Looney B."/>
            <person name="Konkel Z."/>
            <person name="Slot J.C."/>
            <person name="Sakamoto Y."/>
            <person name="Steenwyk J.L."/>
            <person name="Rokas A."/>
            <person name="Carro J."/>
            <person name="Camarero S."/>
            <person name="Ferreira P."/>
            <person name="Molpeceres G."/>
            <person name="Ruiz-Duenas F.J."/>
            <person name="Serrano A."/>
            <person name="Henrissat B."/>
            <person name="Drula E."/>
            <person name="Hughes K.W."/>
            <person name="Mata J.L."/>
            <person name="Ishikawa N.K."/>
            <person name="Vargas-Isla R."/>
            <person name="Ushijima S."/>
            <person name="Smith C.A."/>
            <person name="Ahrendt S."/>
            <person name="Andreopoulos W."/>
            <person name="He G."/>
            <person name="Labutti K."/>
            <person name="Lipzen A."/>
            <person name="Ng V."/>
            <person name="Sandor L."/>
            <person name="Barry K."/>
            <person name="Martinez A.T."/>
            <person name="Xiao Y."/>
            <person name="Gibbons J.G."/>
            <person name="Terashima K."/>
            <person name="Hibbett D.S."/>
            <person name="Grigoriev I.V."/>
        </authorList>
    </citation>
    <scope>NUCLEOTIDE SEQUENCE</scope>
    <source>
        <strain evidence="2">Sp2 HRB7682 ss15</strain>
    </source>
</reference>
<feature type="transmembrane region" description="Helical" evidence="1">
    <location>
        <begin position="68"/>
        <end position="88"/>
    </location>
</feature>
<protein>
    <submittedName>
        <fullName evidence="2">Uncharacterized protein</fullName>
    </submittedName>
</protein>
<evidence type="ECO:0000313" key="2">
    <source>
        <dbReference type="EMBL" id="KAJ4489013.1"/>
    </source>
</evidence>
<dbReference type="EMBL" id="JANVFS010000008">
    <property type="protein sequence ID" value="KAJ4489013.1"/>
    <property type="molecule type" value="Genomic_DNA"/>
</dbReference>
<evidence type="ECO:0000256" key="1">
    <source>
        <dbReference type="SAM" id="Phobius"/>
    </source>
</evidence>
<feature type="transmembrane region" description="Helical" evidence="1">
    <location>
        <begin position="100"/>
        <end position="118"/>
    </location>
</feature>
<evidence type="ECO:0000313" key="3">
    <source>
        <dbReference type="Proteomes" id="UP001150238"/>
    </source>
</evidence>
<name>A0A9W9ARM0_9AGAR</name>
<dbReference type="Proteomes" id="UP001150238">
    <property type="component" value="Unassembled WGS sequence"/>
</dbReference>
<dbReference type="AlphaFoldDB" id="A0A9W9ARM0"/>
<organism evidence="2 3">
    <name type="scientific">Lentinula lateritia</name>
    <dbReference type="NCBI Taxonomy" id="40482"/>
    <lineage>
        <taxon>Eukaryota</taxon>
        <taxon>Fungi</taxon>
        <taxon>Dikarya</taxon>
        <taxon>Basidiomycota</taxon>
        <taxon>Agaricomycotina</taxon>
        <taxon>Agaricomycetes</taxon>
        <taxon>Agaricomycetidae</taxon>
        <taxon>Agaricales</taxon>
        <taxon>Marasmiineae</taxon>
        <taxon>Omphalotaceae</taxon>
        <taxon>Lentinula</taxon>
    </lineage>
</organism>
<comment type="caution">
    <text evidence="2">The sequence shown here is derived from an EMBL/GenBank/DDBJ whole genome shotgun (WGS) entry which is preliminary data.</text>
</comment>